<dbReference type="InterPro" id="IPR001647">
    <property type="entry name" value="HTH_TetR"/>
</dbReference>
<comment type="caution">
    <text evidence="4">The sequence shown here is derived from an EMBL/GenBank/DDBJ whole genome shotgun (WGS) entry which is preliminary data.</text>
</comment>
<evidence type="ECO:0000256" key="1">
    <source>
        <dbReference type="ARBA" id="ARBA00023125"/>
    </source>
</evidence>
<dbReference type="PROSITE" id="PS50977">
    <property type="entry name" value="HTH_TETR_2"/>
    <property type="match status" value="1"/>
</dbReference>
<feature type="domain" description="HTH tetR-type" evidence="3">
    <location>
        <begin position="13"/>
        <end position="73"/>
    </location>
</feature>
<accession>A0A8J3LSD2</accession>
<dbReference type="AlphaFoldDB" id="A0A8J3LSD2"/>
<keyword evidence="1 2" id="KW-0238">DNA-binding</keyword>
<dbReference type="SUPFAM" id="SSF46689">
    <property type="entry name" value="Homeodomain-like"/>
    <property type="match status" value="1"/>
</dbReference>
<protein>
    <recommendedName>
        <fullName evidence="3">HTH tetR-type domain-containing protein</fullName>
    </recommendedName>
</protein>
<gene>
    <name evidence="4" type="ORF">Pka01_03540</name>
</gene>
<keyword evidence="5" id="KW-1185">Reference proteome</keyword>
<feature type="DNA-binding region" description="H-T-H motif" evidence="2">
    <location>
        <begin position="36"/>
        <end position="55"/>
    </location>
</feature>
<dbReference type="RefSeq" id="WP_203880717.1">
    <property type="nucleotide sequence ID" value="NZ_BAABHH010000001.1"/>
</dbReference>
<dbReference type="EMBL" id="BONV01000001">
    <property type="protein sequence ID" value="GIG77227.1"/>
    <property type="molecule type" value="Genomic_DNA"/>
</dbReference>
<evidence type="ECO:0000259" key="3">
    <source>
        <dbReference type="PROSITE" id="PS50977"/>
    </source>
</evidence>
<proteinExistence type="predicted"/>
<dbReference type="Pfam" id="PF00440">
    <property type="entry name" value="TetR_N"/>
    <property type="match status" value="1"/>
</dbReference>
<dbReference type="Proteomes" id="UP000630097">
    <property type="component" value="Unassembled WGS sequence"/>
</dbReference>
<organism evidence="4 5">
    <name type="scientific">Planotetraspora kaengkrachanensis</name>
    <dbReference type="NCBI Taxonomy" id="575193"/>
    <lineage>
        <taxon>Bacteria</taxon>
        <taxon>Bacillati</taxon>
        <taxon>Actinomycetota</taxon>
        <taxon>Actinomycetes</taxon>
        <taxon>Streptosporangiales</taxon>
        <taxon>Streptosporangiaceae</taxon>
        <taxon>Planotetraspora</taxon>
    </lineage>
</organism>
<evidence type="ECO:0000313" key="5">
    <source>
        <dbReference type="Proteomes" id="UP000630097"/>
    </source>
</evidence>
<dbReference type="Gene3D" id="1.10.357.10">
    <property type="entry name" value="Tetracycline Repressor, domain 2"/>
    <property type="match status" value="1"/>
</dbReference>
<evidence type="ECO:0000256" key="2">
    <source>
        <dbReference type="PROSITE-ProRule" id="PRU00335"/>
    </source>
</evidence>
<reference evidence="4 5" key="1">
    <citation type="submission" date="2021-01" db="EMBL/GenBank/DDBJ databases">
        <title>Whole genome shotgun sequence of Planotetraspora kaengkrachanensis NBRC 104272.</title>
        <authorList>
            <person name="Komaki H."/>
            <person name="Tamura T."/>
        </authorList>
    </citation>
    <scope>NUCLEOTIDE SEQUENCE [LARGE SCALE GENOMIC DNA]</scope>
    <source>
        <strain evidence="4 5">NBRC 104272</strain>
    </source>
</reference>
<dbReference type="InterPro" id="IPR009057">
    <property type="entry name" value="Homeodomain-like_sf"/>
</dbReference>
<dbReference type="GO" id="GO:0003677">
    <property type="term" value="F:DNA binding"/>
    <property type="evidence" value="ECO:0007669"/>
    <property type="project" value="UniProtKB-UniRule"/>
</dbReference>
<name>A0A8J3LSD2_9ACTN</name>
<sequence length="199" mass="21146">MFGKPGRPAEDRVARQQEIFLAVAPLISAYGVKEITMARAARAARMSVGGLYHYFPNKRELLLFGLSPANLERLCTTFRARHGHLAQTDPRAYLAASLDSLTAAAGAFVTPSVLAATHLGVDTFRSLLDEALETEIIGLVDTIRIVHPGIGDESAVALNRALRRQCVSALLDPQITAAELRAQLEGLLVGFAGAAGSAA</sequence>
<evidence type="ECO:0000313" key="4">
    <source>
        <dbReference type="EMBL" id="GIG77227.1"/>
    </source>
</evidence>